<organism evidence="3 4">
    <name type="scientific">Pseudomonas quercus</name>
    <dbReference type="NCBI Taxonomy" id="2722792"/>
    <lineage>
        <taxon>Bacteria</taxon>
        <taxon>Pseudomonadati</taxon>
        <taxon>Pseudomonadota</taxon>
        <taxon>Gammaproteobacteria</taxon>
        <taxon>Pseudomonadales</taxon>
        <taxon>Pseudomonadaceae</taxon>
        <taxon>Pseudomonas</taxon>
    </lineage>
</organism>
<dbReference type="Proteomes" id="UP000746535">
    <property type="component" value="Unassembled WGS sequence"/>
</dbReference>
<dbReference type="InterPro" id="IPR017938">
    <property type="entry name" value="Riboflavin_synthase-like_b-brl"/>
</dbReference>
<evidence type="ECO:0000259" key="1">
    <source>
        <dbReference type="PROSITE" id="PS51085"/>
    </source>
</evidence>
<dbReference type="SUPFAM" id="SSF52343">
    <property type="entry name" value="Ferredoxin reductase-like, C-terminal NADP-linked domain"/>
    <property type="match status" value="1"/>
</dbReference>
<protein>
    <submittedName>
        <fullName evidence="3">Iron-sulfur-binding ferredoxin reductase</fullName>
    </submittedName>
</protein>
<dbReference type="SUPFAM" id="SSF63380">
    <property type="entry name" value="Riboflavin synthase domain-like"/>
    <property type="match status" value="1"/>
</dbReference>
<dbReference type="NCBIfam" id="NF004317">
    <property type="entry name" value="PRK05713.1"/>
    <property type="match status" value="1"/>
</dbReference>
<feature type="domain" description="2Fe-2S ferredoxin-type" evidence="1">
    <location>
        <begin position="2"/>
        <end position="88"/>
    </location>
</feature>
<dbReference type="InterPro" id="IPR001041">
    <property type="entry name" value="2Fe-2S_ferredoxin-type"/>
</dbReference>
<dbReference type="Gene3D" id="3.40.50.80">
    <property type="entry name" value="Nucleotide-binding domain of ferredoxin-NADP reductase (FNR) module"/>
    <property type="match status" value="1"/>
</dbReference>
<comment type="caution">
    <text evidence="3">The sequence shown here is derived from an EMBL/GenBank/DDBJ whole genome shotgun (WGS) entry which is preliminary data.</text>
</comment>
<reference evidence="3 4" key="1">
    <citation type="submission" date="2020-03" db="EMBL/GenBank/DDBJ databases">
        <authorList>
            <person name="Wang L."/>
            <person name="He N."/>
            <person name="Li Y."/>
            <person name="Fang Y."/>
            <person name="Zhang F."/>
        </authorList>
    </citation>
    <scope>NUCLEOTIDE SEQUENCE [LARGE SCALE GENOMIC DNA]</scope>
    <source>
        <strain evidence="4">hsmgli-8</strain>
    </source>
</reference>
<dbReference type="InterPro" id="IPR008333">
    <property type="entry name" value="Cbr1-like_FAD-bd_dom"/>
</dbReference>
<dbReference type="RefSeq" id="WP_168084508.1">
    <property type="nucleotide sequence ID" value="NZ_JAAVJI010000007.1"/>
</dbReference>
<proteinExistence type="predicted"/>
<dbReference type="Gene3D" id="2.40.30.10">
    <property type="entry name" value="Translation factors"/>
    <property type="match status" value="1"/>
</dbReference>
<dbReference type="Gene3D" id="3.10.20.30">
    <property type="match status" value="1"/>
</dbReference>
<sequence>MPELTVGDQRWHVPTGTGLLEALNRQGVKVPSSCRAGHCHTCRVRCVTGAPADHRPHALPATEYAQGWRLACQCQVTTDLEVVPYDAKADGVEATVSDLHWLSPQVLRIRLMPARPLRYQAGQHVVVWARPDVARPYSLASVPGASSWLELQVQCGRPGVFVELARQMKVGDHVRLGEVLGGPLHYDPAWEARPLWLLASGTGLAPLWAVLGEALRQSHSGPIRLVHLAAPGEHYLEQALRALAAVHANLELDLRAPVADLNDLRPGRNTIALACGAPALVEAIGKRLFLAGLPRGQLLTDTFEKRAG</sequence>
<gene>
    <name evidence="3" type="ORF">HBH25_13905</name>
</gene>
<dbReference type="CDD" id="cd00207">
    <property type="entry name" value="fer2"/>
    <property type="match status" value="1"/>
</dbReference>
<dbReference type="Pfam" id="PF00970">
    <property type="entry name" value="FAD_binding_6"/>
    <property type="match status" value="1"/>
</dbReference>
<name>A0ABX0YIB6_9PSED</name>
<dbReference type="InterPro" id="IPR017927">
    <property type="entry name" value="FAD-bd_FR_type"/>
</dbReference>
<evidence type="ECO:0000313" key="3">
    <source>
        <dbReference type="EMBL" id="NJP01942.1"/>
    </source>
</evidence>
<dbReference type="Pfam" id="PF00111">
    <property type="entry name" value="Fer2"/>
    <property type="match status" value="1"/>
</dbReference>
<dbReference type="InterPro" id="IPR036010">
    <property type="entry name" value="2Fe-2S_ferredoxin-like_sf"/>
</dbReference>
<keyword evidence="4" id="KW-1185">Reference proteome</keyword>
<dbReference type="SUPFAM" id="SSF54292">
    <property type="entry name" value="2Fe-2S ferredoxin-like"/>
    <property type="match status" value="1"/>
</dbReference>
<evidence type="ECO:0000259" key="2">
    <source>
        <dbReference type="PROSITE" id="PS51384"/>
    </source>
</evidence>
<dbReference type="EMBL" id="JAAVJI010000007">
    <property type="protein sequence ID" value="NJP01942.1"/>
    <property type="molecule type" value="Genomic_DNA"/>
</dbReference>
<accession>A0ABX0YIB6</accession>
<feature type="domain" description="FAD-binding FR-type" evidence="2">
    <location>
        <begin position="89"/>
        <end position="187"/>
    </location>
</feature>
<dbReference type="PROSITE" id="PS51384">
    <property type="entry name" value="FAD_FR"/>
    <property type="match status" value="1"/>
</dbReference>
<evidence type="ECO:0000313" key="4">
    <source>
        <dbReference type="Proteomes" id="UP000746535"/>
    </source>
</evidence>
<dbReference type="PROSITE" id="PS51085">
    <property type="entry name" value="2FE2S_FER_2"/>
    <property type="match status" value="1"/>
</dbReference>
<dbReference type="PANTHER" id="PTHR47354">
    <property type="entry name" value="NADH OXIDOREDUCTASE HCR"/>
    <property type="match status" value="1"/>
</dbReference>
<dbReference type="PANTHER" id="PTHR47354:SF3">
    <property type="entry name" value="OXIDOREDUCTASE-RELATED"/>
    <property type="match status" value="1"/>
</dbReference>
<dbReference type="InterPro" id="IPR050415">
    <property type="entry name" value="MRET"/>
</dbReference>
<dbReference type="InterPro" id="IPR012675">
    <property type="entry name" value="Beta-grasp_dom_sf"/>
</dbReference>
<dbReference type="InterPro" id="IPR039261">
    <property type="entry name" value="FNR_nucleotide-bd"/>
</dbReference>